<dbReference type="Pfam" id="PF00990">
    <property type="entry name" value="GGDEF"/>
    <property type="match status" value="1"/>
</dbReference>
<feature type="domain" description="GGDEF" evidence="2">
    <location>
        <begin position="408"/>
        <end position="539"/>
    </location>
</feature>
<protein>
    <submittedName>
        <fullName evidence="3">Sensor domain-containing diguanylate cyclase</fullName>
    </submittedName>
</protein>
<evidence type="ECO:0000313" key="3">
    <source>
        <dbReference type="EMBL" id="PWE58091.1"/>
    </source>
</evidence>
<dbReference type="PANTHER" id="PTHR44757">
    <property type="entry name" value="DIGUANYLATE CYCLASE DGCP"/>
    <property type="match status" value="1"/>
</dbReference>
<evidence type="ECO:0000259" key="2">
    <source>
        <dbReference type="PROSITE" id="PS50887"/>
    </source>
</evidence>
<accession>A0A2U2DXQ2</accession>
<dbReference type="SMART" id="SM00091">
    <property type="entry name" value="PAS"/>
    <property type="match status" value="3"/>
</dbReference>
<gene>
    <name evidence="3" type="ORF">DEM27_02575</name>
</gene>
<dbReference type="InterPro" id="IPR013656">
    <property type="entry name" value="PAS_4"/>
</dbReference>
<dbReference type="OrthoDB" id="9808408at2"/>
<dbReference type="Proteomes" id="UP000245252">
    <property type="component" value="Unassembled WGS sequence"/>
</dbReference>
<dbReference type="InterPro" id="IPR035965">
    <property type="entry name" value="PAS-like_dom_sf"/>
</dbReference>
<dbReference type="Pfam" id="PF12860">
    <property type="entry name" value="PAS_7"/>
    <property type="match status" value="1"/>
</dbReference>
<name>A0A2U2DXQ2_9HYPH</name>
<dbReference type="SMART" id="SM00267">
    <property type="entry name" value="GGDEF"/>
    <property type="match status" value="1"/>
</dbReference>
<comment type="caution">
    <text evidence="3">The sequence shown here is derived from an EMBL/GenBank/DDBJ whole genome shotgun (WGS) entry which is preliminary data.</text>
</comment>
<evidence type="ECO:0000313" key="4">
    <source>
        <dbReference type="Proteomes" id="UP000245252"/>
    </source>
</evidence>
<dbReference type="PROSITE" id="PS50112">
    <property type="entry name" value="PAS"/>
    <property type="match status" value="1"/>
</dbReference>
<reference evidence="3 4" key="1">
    <citation type="submission" date="2018-05" db="EMBL/GenBank/DDBJ databases">
        <title>The draft genome of strain NS-104.</title>
        <authorList>
            <person name="Hang P."/>
            <person name="Jiang J."/>
        </authorList>
    </citation>
    <scope>NUCLEOTIDE SEQUENCE [LARGE SCALE GENOMIC DNA]</scope>
    <source>
        <strain evidence="3 4">NS-104</strain>
    </source>
</reference>
<proteinExistence type="predicted"/>
<dbReference type="NCBIfam" id="TIGR00229">
    <property type="entry name" value="sensory_box"/>
    <property type="match status" value="1"/>
</dbReference>
<dbReference type="Gene3D" id="3.30.70.270">
    <property type="match status" value="1"/>
</dbReference>
<dbReference type="Pfam" id="PF13426">
    <property type="entry name" value="PAS_9"/>
    <property type="match status" value="1"/>
</dbReference>
<dbReference type="NCBIfam" id="TIGR00254">
    <property type="entry name" value="GGDEF"/>
    <property type="match status" value="1"/>
</dbReference>
<sequence>MVGTFGADDALNFFEACPFAALCIGPDGLIVAANTAAAAIAGGTQALAGQPVTDVLPEWTVPSANAAAPRREMALVREDGTKANVEVSIVKLGSGGLVCAVIRDIGREKMIAALQTELQRQSEKALLDAGAATRRLEYFIDMLPQAACIFDAQDRYVLWNRKYAELYPEIAPHLRPGIPFEQILRMSVDSGHMPEATEDPEAWFAARMKKQRMTVSPQEEQKLKDGRWMLHDDRRTPDGGAIGMRIDITDLKRREEALRQLFDANPMPMMLCDAATLEISSVNRAAVALYGYVGEVLVGRNVASLCPPEDAGRFAAGLRSMKGDNEARTIWRQTSADGSERAVMVYVRFLEEGPQRRLLLAIADVTDRVRAEAHANHLAHHDALTGLPNRMHFLSALESALAIRDSKTQIAVHYLDLDGFKPVNDRLGHAAGDALLVEVGRRLRSVADEPTLVARLGGDEFAIMQPIGRTPPAALAQRCIAAMARPFLIQAETATIGVSIGIAVSPFAALDPDGLMRAADKALYRAKAAGKNTWVETEVACV</sequence>
<dbReference type="EMBL" id="QFBC01000001">
    <property type="protein sequence ID" value="PWE58091.1"/>
    <property type="molecule type" value="Genomic_DNA"/>
</dbReference>
<organism evidence="3 4">
    <name type="scientific">Metarhizobium album</name>
    <dbReference type="NCBI Taxonomy" id="2182425"/>
    <lineage>
        <taxon>Bacteria</taxon>
        <taxon>Pseudomonadati</taxon>
        <taxon>Pseudomonadota</taxon>
        <taxon>Alphaproteobacteria</taxon>
        <taxon>Hyphomicrobiales</taxon>
        <taxon>Rhizobiaceae</taxon>
        <taxon>Metarhizobium</taxon>
    </lineage>
</organism>
<evidence type="ECO:0000259" key="1">
    <source>
        <dbReference type="PROSITE" id="PS50112"/>
    </source>
</evidence>
<dbReference type="PROSITE" id="PS50887">
    <property type="entry name" value="GGDEF"/>
    <property type="match status" value="1"/>
</dbReference>
<dbReference type="Gene3D" id="3.30.450.20">
    <property type="entry name" value="PAS domain"/>
    <property type="match status" value="3"/>
</dbReference>
<dbReference type="Pfam" id="PF08448">
    <property type="entry name" value="PAS_4"/>
    <property type="match status" value="1"/>
</dbReference>
<keyword evidence="4" id="KW-1185">Reference proteome</keyword>
<dbReference type="PANTHER" id="PTHR44757:SF2">
    <property type="entry name" value="BIOFILM ARCHITECTURE MAINTENANCE PROTEIN MBAA"/>
    <property type="match status" value="1"/>
</dbReference>
<dbReference type="InterPro" id="IPR029787">
    <property type="entry name" value="Nucleotide_cyclase"/>
</dbReference>
<dbReference type="InterPro" id="IPR000160">
    <property type="entry name" value="GGDEF_dom"/>
</dbReference>
<dbReference type="InterPro" id="IPR000014">
    <property type="entry name" value="PAS"/>
</dbReference>
<dbReference type="SUPFAM" id="SSF55785">
    <property type="entry name" value="PYP-like sensor domain (PAS domain)"/>
    <property type="match status" value="3"/>
</dbReference>
<dbReference type="InterPro" id="IPR052155">
    <property type="entry name" value="Biofilm_reg_signaling"/>
</dbReference>
<dbReference type="RefSeq" id="WP_109456607.1">
    <property type="nucleotide sequence ID" value="NZ_QFBC01000001.1"/>
</dbReference>
<dbReference type="SUPFAM" id="SSF55073">
    <property type="entry name" value="Nucleotide cyclase"/>
    <property type="match status" value="1"/>
</dbReference>
<feature type="domain" description="PAS" evidence="1">
    <location>
        <begin position="254"/>
        <end position="325"/>
    </location>
</feature>
<dbReference type="CDD" id="cd01949">
    <property type="entry name" value="GGDEF"/>
    <property type="match status" value="1"/>
</dbReference>
<dbReference type="CDD" id="cd00130">
    <property type="entry name" value="PAS"/>
    <property type="match status" value="1"/>
</dbReference>
<dbReference type="InterPro" id="IPR043128">
    <property type="entry name" value="Rev_trsase/Diguanyl_cyclase"/>
</dbReference>
<dbReference type="AlphaFoldDB" id="A0A2U2DXQ2"/>